<evidence type="ECO:0000313" key="2">
    <source>
        <dbReference type="EMBL" id="KAF9541555.1"/>
    </source>
</evidence>
<evidence type="ECO:0000313" key="3">
    <source>
        <dbReference type="Proteomes" id="UP000723463"/>
    </source>
</evidence>
<keyword evidence="3" id="KW-1185">Reference proteome</keyword>
<evidence type="ECO:0000256" key="1">
    <source>
        <dbReference type="SAM" id="MobiDB-lite"/>
    </source>
</evidence>
<protein>
    <submittedName>
        <fullName evidence="2">Uncharacterized protein</fullName>
    </submittedName>
</protein>
<feature type="region of interest" description="Disordered" evidence="1">
    <location>
        <begin position="86"/>
        <end position="123"/>
    </location>
</feature>
<dbReference type="Proteomes" id="UP000723463">
    <property type="component" value="Unassembled WGS sequence"/>
</dbReference>
<feature type="region of interest" description="Disordered" evidence="1">
    <location>
        <begin position="219"/>
        <end position="246"/>
    </location>
</feature>
<reference evidence="2" key="1">
    <citation type="journal article" date="2020" name="Fungal Divers.">
        <title>Resolving the Mortierellaceae phylogeny through synthesis of multi-gene phylogenetics and phylogenomics.</title>
        <authorList>
            <person name="Vandepol N."/>
            <person name="Liber J."/>
            <person name="Desiro A."/>
            <person name="Na H."/>
            <person name="Kennedy M."/>
            <person name="Barry K."/>
            <person name="Grigoriev I.V."/>
            <person name="Miller A.N."/>
            <person name="O'Donnell K."/>
            <person name="Stajich J.E."/>
            <person name="Bonito G."/>
        </authorList>
    </citation>
    <scope>NUCLEOTIDE SEQUENCE</scope>
    <source>
        <strain evidence="2">NRRL 2591</strain>
    </source>
</reference>
<accession>A0A9P6K1B4</accession>
<dbReference type="EMBL" id="JAAAXW010000163">
    <property type="protein sequence ID" value="KAF9541555.1"/>
    <property type="molecule type" value="Genomic_DNA"/>
</dbReference>
<sequence length="317" mass="36178">MAPQTPGQESTAQGGAQQCRALNKYVFERLEALRLQLRECKKISNDAGQAESRGMFLTDTILSITETLPSFPWFWKTLQVPSTLKKHDPPETMKQHQLKPWKLPPESPLDPSINTTPPKISSKKTTARVIKQSFRNVTRISSRVKRTAQRAIRQYIERLSVHNIDENDNNNAATNTTNITNTANTTDITNTTYITNTKILSEIDRSLLNILCPDFSNKDSVERSKEGTDREPDKPERLEDRDDSLDKKNEALSNIVSTKQDVTQLWSYDPKSIKSLALTWAKHLSLEQVRSNPWLAAECRTKTRVWRHYLGVVAVEY</sequence>
<name>A0A9P6K1B4_9FUNG</name>
<organism evidence="2 3">
    <name type="scientific">Mortierella hygrophila</name>
    <dbReference type="NCBI Taxonomy" id="979708"/>
    <lineage>
        <taxon>Eukaryota</taxon>
        <taxon>Fungi</taxon>
        <taxon>Fungi incertae sedis</taxon>
        <taxon>Mucoromycota</taxon>
        <taxon>Mortierellomycotina</taxon>
        <taxon>Mortierellomycetes</taxon>
        <taxon>Mortierellales</taxon>
        <taxon>Mortierellaceae</taxon>
        <taxon>Mortierella</taxon>
    </lineage>
</organism>
<comment type="caution">
    <text evidence="2">The sequence shown here is derived from an EMBL/GenBank/DDBJ whole genome shotgun (WGS) entry which is preliminary data.</text>
</comment>
<proteinExistence type="predicted"/>
<gene>
    <name evidence="2" type="ORF">EC957_002991</name>
</gene>
<dbReference type="AlphaFoldDB" id="A0A9P6K1B4"/>